<evidence type="ECO:0000256" key="9">
    <source>
        <dbReference type="PROSITE-ProRule" id="PRU00027"/>
    </source>
</evidence>
<keyword evidence="7" id="KW-0804">Transcription</keyword>
<keyword evidence="4" id="KW-0862">Zinc</keyword>
<dbReference type="GO" id="GO:0046983">
    <property type="term" value="F:protein dimerization activity"/>
    <property type="evidence" value="ECO:0007669"/>
    <property type="project" value="InterPro"/>
</dbReference>
<evidence type="ECO:0000256" key="3">
    <source>
        <dbReference type="ARBA" id="ARBA00022771"/>
    </source>
</evidence>
<dbReference type="SMART" id="SM00614">
    <property type="entry name" value="ZnF_BED"/>
    <property type="match status" value="1"/>
</dbReference>
<dbReference type="EMBL" id="CAGKOT010000035">
    <property type="protein sequence ID" value="CAB5376032.1"/>
    <property type="molecule type" value="Genomic_DNA"/>
</dbReference>
<gene>
    <name evidence="12" type="ORF">CHRIB12_LOCUS15123</name>
</gene>
<dbReference type="InterPro" id="IPR052035">
    <property type="entry name" value="ZnF_BED_domain_contain"/>
</dbReference>
<dbReference type="InterPro" id="IPR008906">
    <property type="entry name" value="HATC_C_dom"/>
</dbReference>
<evidence type="ECO:0000259" key="11">
    <source>
        <dbReference type="PROSITE" id="PS50808"/>
    </source>
</evidence>
<evidence type="ECO:0000313" key="12">
    <source>
        <dbReference type="EMBL" id="CAB5376032.1"/>
    </source>
</evidence>
<keyword evidence="8" id="KW-0539">Nucleus</keyword>
<dbReference type="Proteomes" id="UP000684084">
    <property type="component" value="Unassembled WGS sequence"/>
</dbReference>
<evidence type="ECO:0000256" key="6">
    <source>
        <dbReference type="ARBA" id="ARBA00023125"/>
    </source>
</evidence>
<feature type="region of interest" description="Disordered" evidence="10">
    <location>
        <begin position="1"/>
        <end position="56"/>
    </location>
</feature>
<evidence type="ECO:0000313" key="13">
    <source>
        <dbReference type="Proteomes" id="UP000684084"/>
    </source>
</evidence>
<evidence type="ECO:0000256" key="8">
    <source>
        <dbReference type="ARBA" id="ARBA00023242"/>
    </source>
</evidence>
<keyword evidence="2" id="KW-0479">Metal-binding</keyword>
<evidence type="ECO:0000256" key="2">
    <source>
        <dbReference type="ARBA" id="ARBA00022723"/>
    </source>
</evidence>
<accession>A0A915ZGJ8</accession>
<keyword evidence="3 9" id="KW-0863">Zinc-finger</keyword>
<dbReference type="AlphaFoldDB" id="A0A915ZGJ8"/>
<dbReference type="OrthoDB" id="2311312at2759"/>
<dbReference type="GO" id="GO:0005634">
    <property type="term" value="C:nucleus"/>
    <property type="evidence" value="ECO:0007669"/>
    <property type="project" value="UniProtKB-SubCell"/>
</dbReference>
<dbReference type="InterPro" id="IPR003656">
    <property type="entry name" value="Znf_BED"/>
</dbReference>
<feature type="compositionally biased region" description="Polar residues" evidence="10">
    <location>
        <begin position="47"/>
        <end position="56"/>
    </location>
</feature>
<name>A0A915ZGJ8_9GLOM</name>
<dbReference type="Pfam" id="PF05699">
    <property type="entry name" value="Dimer_Tnp_hAT"/>
    <property type="match status" value="1"/>
</dbReference>
<dbReference type="GO" id="GO:0008270">
    <property type="term" value="F:zinc ion binding"/>
    <property type="evidence" value="ECO:0007669"/>
    <property type="project" value="UniProtKB-KW"/>
</dbReference>
<dbReference type="PANTHER" id="PTHR46481:SF10">
    <property type="entry name" value="ZINC FINGER BED DOMAIN-CONTAINING PROTEIN 39"/>
    <property type="match status" value="1"/>
</dbReference>
<comment type="caution">
    <text evidence="12">The sequence shown here is derived from an EMBL/GenBank/DDBJ whole genome shotgun (WGS) entry which is preliminary data.</text>
</comment>
<reference evidence="12" key="1">
    <citation type="submission" date="2020-05" db="EMBL/GenBank/DDBJ databases">
        <authorList>
            <person name="Rincon C."/>
            <person name="Sanders R I."/>
            <person name="Robbins C."/>
            <person name="Chaturvedi A."/>
        </authorList>
    </citation>
    <scope>NUCLEOTIDE SEQUENCE</scope>
    <source>
        <strain evidence="12">CHB12</strain>
    </source>
</reference>
<keyword evidence="5" id="KW-0805">Transcription regulation</keyword>
<feature type="domain" description="BED-type" evidence="11">
    <location>
        <begin position="61"/>
        <end position="119"/>
    </location>
</feature>
<protein>
    <recommendedName>
        <fullName evidence="11">BED-type domain-containing protein</fullName>
    </recommendedName>
</protein>
<evidence type="ECO:0000256" key="7">
    <source>
        <dbReference type="ARBA" id="ARBA00023163"/>
    </source>
</evidence>
<evidence type="ECO:0000256" key="4">
    <source>
        <dbReference type="ARBA" id="ARBA00022833"/>
    </source>
</evidence>
<comment type="subcellular location">
    <subcellularLocation>
        <location evidence="1">Nucleus</location>
    </subcellularLocation>
</comment>
<dbReference type="GO" id="GO:0003677">
    <property type="term" value="F:DNA binding"/>
    <property type="evidence" value="ECO:0007669"/>
    <property type="project" value="UniProtKB-KW"/>
</dbReference>
<dbReference type="VEuPathDB" id="FungiDB:RhiirFUN_010709"/>
<evidence type="ECO:0000256" key="10">
    <source>
        <dbReference type="SAM" id="MobiDB-lite"/>
    </source>
</evidence>
<sequence>MSKRRYREINADIEEETTEFAPTEEENLEEVESEDGLENQVEGGLPDNSNSGLSTLDENDRKGSFVWNHFDKFRDNNGGLWAKCRYCGGGKYDMSKGGSTGNLNCHLNKKFSNEIFRKNLAEWIAADDQPFTVVESPEFHHVIHSCNPMAFIPSADTVKTDILKLYKTHQSNMQDLLQNTPGKISFAIDAWTSPNIIGFLGITGHFIDVDWNLRNVLVDFIDLSGPHSGANLAKAFAACLQEKKILTKILGITADNAANNNTFLKCIAHIMNLTVQEILKQIKAEEAQDEDMILEEFCNSRTTHTYEMIPKLRRLIVKIRASPQRRARWNSTYMMLKRALELQKPLHDTTMIERELEEFSISTEKWNQMKELCRVFEAHEATYLRLAAMARDYLAIPGTSVPVERIFSGRLAINISASIW</sequence>
<organism evidence="12 13">
    <name type="scientific">Rhizophagus irregularis</name>
    <dbReference type="NCBI Taxonomy" id="588596"/>
    <lineage>
        <taxon>Eukaryota</taxon>
        <taxon>Fungi</taxon>
        <taxon>Fungi incertae sedis</taxon>
        <taxon>Mucoromycota</taxon>
        <taxon>Glomeromycotina</taxon>
        <taxon>Glomeromycetes</taxon>
        <taxon>Glomerales</taxon>
        <taxon>Glomeraceae</taxon>
        <taxon>Rhizophagus</taxon>
    </lineage>
</organism>
<evidence type="ECO:0000256" key="5">
    <source>
        <dbReference type="ARBA" id="ARBA00023015"/>
    </source>
</evidence>
<evidence type="ECO:0000256" key="1">
    <source>
        <dbReference type="ARBA" id="ARBA00004123"/>
    </source>
</evidence>
<feature type="compositionally biased region" description="Acidic residues" evidence="10">
    <location>
        <begin position="11"/>
        <end position="37"/>
    </location>
</feature>
<keyword evidence="6" id="KW-0238">DNA-binding</keyword>
<dbReference type="PANTHER" id="PTHR46481">
    <property type="entry name" value="ZINC FINGER BED DOMAIN-CONTAINING PROTEIN 4"/>
    <property type="match status" value="1"/>
</dbReference>
<proteinExistence type="predicted"/>
<dbReference type="PROSITE" id="PS50808">
    <property type="entry name" value="ZF_BED"/>
    <property type="match status" value="1"/>
</dbReference>